<dbReference type="OrthoDB" id="4313118at2"/>
<sequence>MIRIVTRKRLALLEADAHAAFERARLAKADAAAASDRHALELSEATDRSERAETTGQELGVLLIEAVRESAAAQEQLLLLSRELRCARAELVQGPKNGDTLTVLLHFGEPHTVYRRLRDAHADTATHGVSPDAVWKPCGERPASAFRWRCEAFVYDAASYGCRRAFPPVAVPVRGAA</sequence>
<name>A0A387HG38_9ACTN</name>
<protein>
    <submittedName>
        <fullName evidence="1">Uncharacterized protein</fullName>
    </submittedName>
</protein>
<gene>
    <name evidence="1" type="ORF">DWB77_04993</name>
</gene>
<dbReference type="RefSeq" id="WP_120723330.1">
    <property type="nucleotide sequence ID" value="NZ_CP032698.1"/>
</dbReference>
<dbReference type="KEGG" id="shun:DWB77_04993"/>
<organism evidence="1 2">
    <name type="scientific">Streptomyces hundungensis</name>
    <dbReference type="NCBI Taxonomy" id="1077946"/>
    <lineage>
        <taxon>Bacteria</taxon>
        <taxon>Bacillati</taxon>
        <taxon>Actinomycetota</taxon>
        <taxon>Actinomycetes</taxon>
        <taxon>Kitasatosporales</taxon>
        <taxon>Streptomycetaceae</taxon>
        <taxon>Streptomyces</taxon>
    </lineage>
</organism>
<evidence type="ECO:0000313" key="2">
    <source>
        <dbReference type="Proteomes" id="UP000271554"/>
    </source>
</evidence>
<dbReference type="EMBL" id="CP032698">
    <property type="protein sequence ID" value="AYG82806.1"/>
    <property type="molecule type" value="Genomic_DNA"/>
</dbReference>
<keyword evidence="2" id="KW-1185">Reference proteome</keyword>
<reference evidence="1 2" key="1">
    <citation type="submission" date="2018-10" db="EMBL/GenBank/DDBJ databases">
        <title>Relationship between Morphology and Antimicrobial Activity in Streptomyces.</title>
        <authorList>
            <person name="Kang H.J."/>
            <person name="Kim S.B."/>
        </authorList>
    </citation>
    <scope>NUCLEOTIDE SEQUENCE [LARGE SCALE GENOMIC DNA]</scope>
    <source>
        <strain evidence="1 2">BH38</strain>
    </source>
</reference>
<accession>A0A387HG38</accession>
<evidence type="ECO:0000313" key="1">
    <source>
        <dbReference type="EMBL" id="AYG82806.1"/>
    </source>
</evidence>
<proteinExistence type="predicted"/>
<dbReference type="Proteomes" id="UP000271554">
    <property type="component" value="Chromosome"/>
</dbReference>
<dbReference type="AlphaFoldDB" id="A0A387HG38"/>